<dbReference type="InterPro" id="IPR000195">
    <property type="entry name" value="Rab-GAP-TBC_dom"/>
</dbReference>
<accession>A0A1Z5J7K7</accession>
<dbReference type="Proteomes" id="UP000198406">
    <property type="component" value="Unassembled WGS sequence"/>
</dbReference>
<reference evidence="3 4" key="1">
    <citation type="journal article" date="2015" name="Plant Cell">
        <title>Oil accumulation by the oleaginous diatom Fistulifera solaris as revealed by the genome and transcriptome.</title>
        <authorList>
            <person name="Tanaka T."/>
            <person name="Maeda Y."/>
            <person name="Veluchamy A."/>
            <person name="Tanaka M."/>
            <person name="Abida H."/>
            <person name="Marechal E."/>
            <person name="Bowler C."/>
            <person name="Muto M."/>
            <person name="Sunaga Y."/>
            <person name="Tanaka M."/>
            <person name="Yoshino T."/>
            <person name="Taniguchi T."/>
            <person name="Fukuda Y."/>
            <person name="Nemoto M."/>
            <person name="Matsumoto M."/>
            <person name="Wong P.S."/>
            <person name="Aburatani S."/>
            <person name="Fujibuchi W."/>
        </authorList>
    </citation>
    <scope>NUCLEOTIDE SEQUENCE [LARGE SCALE GENOMIC DNA]</scope>
    <source>
        <strain evidence="3 4">JPCC DA0580</strain>
    </source>
</reference>
<feature type="compositionally biased region" description="Basic and acidic residues" evidence="1">
    <location>
        <begin position="207"/>
        <end position="218"/>
    </location>
</feature>
<protein>
    <recommendedName>
        <fullName evidence="2">Rab-GAP TBC domain-containing protein</fullName>
    </recommendedName>
</protein>
<proteinExistence type="predicted"/>
<dbReference type="EMBL" id="BDSP01000013">
    <property type="protein sequence ID" value="GAX09985.1"/>
    <property type="molecule type" value="Genomic_DNA"/>
</dbReference>
<feature type="compositionally biased region" description="Basic and acidic residues" evidence="1">
    <location>
        <begin position="894"/>
        <end position="906"/>
    </location>
</feature>
<evidence type="ECO:0000259" key="2">
    <source>
        <dbReference type="PROSITE" id="PS50086"/>
    </source>
</evidence>
<comment type="caution">
    <text evidence="3">The sequence shown here is derived from an EMBL/GenBank/DDBJ whole genome shotgun (WGS) entry which is preliminary data.</text>
</comment>
<feature type="compositionally biased region" description="Polar residues" evidence="1">
    <location>
        <begin position="394"/>
        <end position="412"/>
    </location>
</feature>
<dbReference type="PROSITE" id="PS50086">
    <property type="entry name" value="TBC_RABGAP"/>
    <property type="match status" value="1"/>
</dbReference>
<feature type="region of interest" description="Disordered" evidence="1">
    <location>
        <begin position="336"/>
        <end position="450"/>
    </location>
</feature>
<feature type="region of interest" description="Disordered" evidence="1">
    <location>
        <begin position="76"/>
        <end position="98"/>
    </location>
</feature>
<evidence type="ECO:0000313" key="4">
    <source>
        <dbReference type="Proteomes" id="UP000198406"/>
    </source>
</evidence>
<name>A0A1Z5J7K7_FISSO</name>
<sequence length="1464" mass="162548">MSSFITDYTFFAASAAHCSTDDEGVWTDFSKSSTSEPEGPKNVILPPYPNVRGRILETVPMRQLTGKHKRKEEMIQKQLAHRKRSSSEPPPLERTECENDCTCTDVSNRRLSTPSPFFSRLAKVKHMQQELREQQRLTHLNGPVPENKNGEISSSPTTNDNDPSADTIKKETAPTEHGKDENRDIRLNIVKRRGGSLLKSSNNEGRQIADHDPSKTKDANGPVATKSIPLAKLREHRRRKLGIVTATPNEFNQDNMPTNSQSSDSLGSLITASTAVLESAGVPKLGKASWQSSESLGSLETASLPLSASELGVITYNSVAHQNRRKNAIISHLDSNITDPDSDSKDYIVSNTSSQASESLGSLETASTPSTERGEITYSTSTDIDGDRGGLDSATETTNSYPTWSSESQTQEMPGFEKWATFENNGTNSGSSSSAHSSHGPYGKSTSSETDIFNRIGDQSFEVSEKMIPLRKDEQIDLEGETGNDNAELTGRILDEDTKAPLALSAQGPGKSFDFREIEDTENVFVDPSWDAFKVYFNEFDDAKKNNGDDMFGIHNDDWISTSRGLFSLPVQATECDLDSDAMFPRRQQVEEEKKDRDSVSVEQALEIGLVNSDSKFVDLRWSIVNECTGHSTVSAGPLSKESEADHANLLDDSSSGCGSSRDSSNCLPKKKEERIREYNTLEVDEESSEDDSGSEQTEQDDYLPNYVPQANPTDDDILSSSEDEDLGEDFKTTEGLQKATSDQSDVFDFASDIPGSNSRFLSDENPNTAHPLSGVAQLALNVSNNIDQPLTSLEERESLVKPLSIPLVSIPVPPPPPPSPRTSTPKKARRSSKVSNIIPRIAPPPFERMKKWEEEKARPIEHLKKLQSRNLLPPPPPPPPPPKSLFHRGRPKRSSDKKQAVESKGDCALSSTIISNVRMAEKVDTAISVASSKFEEQISGEGFANTFYTNGRHLESLSQRSFGNSKSRLSTAADGEGLDHFDFRRQNDHLKSERSPFNEAIIKVPALLSKVLEFLGDPVAVCRVKMLNRGCREYVERSEHLLMREAVRLGGMSMQVRPAFWLWVTLEKMDSAANNRDAACVEELERQGREGKWHSVIERDVARAFGNLPPHKSGARLRTDSIVRALVSWGRGRMIKRGVKGDGEAPPHLTTSNSYDSDVTPTDTVSDWGAVAPASSTASELDESLRFKQNNEILSKHDDGRGELALSGSVLRDDLKVELRGKLRFVLHALAASHPDVGYCQGMDYVVAHLLRILQETIRWKAAVGTLPEIIESAPQSIGIDGLSQEALAKQYCKIDQTFVVEETLFHVMESFFGTYNLRHFYYPELRCLKTCCRVFERLIQLKLPVLADHFEHHELNVGLFALGWFQTLFLYLPSMPSATVCHMWDIWLVERSFKIFFRVGTAILFLSQPILLNHELEGMMSYLNTFPDATLLSPDILIACALQIKVTNKLLMELEREVIRTM</sequence>
<organism evidence="3 4">
    <name type="scientific">Fistulifera solaris</name>
    <name type="common">Oleaginous diatom</name>
    <dbReference type="NCBI Taxonomy" id="1519565"/>
    <lineage>
        <taxon>Eukaryota</taxon>
        <taxon>Sar</taxon>
        <taxon>Stramenopiles</taxon>
        <taxon>Ochrophyta</taxon>
        <taxon>Bacillariophyta</taxon>
        <taxon>Bacillariophyceae</taxon>
        <taxon>Bacillariophycidae</taxon>
        <taxon>Naviculales</taxon>
        <taxon>Naviculaceae</taxon>
        <taxon>Fistulifera</taxon>
    </lineage>
</organism>
<feature type="compositionally biased region" description="Basic and acidic residues" evidence="1">
    <location>
        <begin position="670"/>
        <end position="680"/>
    </location>
</feature>
<dbReference type="Gene3D" id="1.10.472.80">
    <property type="entry name" value="Ypt/Rab-GAP domain of gyp1p, domain 3"/>
    <property type="match status" value="1"/>
</dbReference>
<feature type="compositionally biased region" description="Low complexity" evidence="1">
    <location>
        <begin position="651"/>
        <end position="667"/>
    </location>
</feature>
<feature type="domain" description="Rab-GAP TBC" evidence="2">
    <location>
        <begin position="1052"/>
        <end position="1393"/>
    </location>
</feature>
<dbReference type="Gene3D" id="1.10.8.270">
    <property type="entry name" value="putative rabgap domain of human tbc1 domain family member 14 like domains"/>
    <property type="match status" value="1"/>
</dbReference>
<dbReference type="OrthoDB" id="294251at2759"/>
<feature type="compositionally biased region" description="Low complexity" evidence="1">
    <location>
        <begin position="429"/>
        <end position="440"/>
    </location>
</feature>
<dbReference type="InterPro" id="IPR050302">
    <property type="entry name" value="Rab_GAP_TBC_domain"/>
</dbReference>
<evidence type="ECO:0000256" key="1">
    <source>
        <dbReference type="SAM" id="MobiDB-lite"/>
    </source>
</evidence>
<feature type="compositionally biased region" description="Acidic residues" evidence="1">
    <location>
        <begin position="683"/>
        <end position="702"/>
    </location>
</feature>
<feature type="region of interest" description="Disordered" evidence="1">
    <location>
        <begin position="867"/>
        <end position="907"/>
    </location>
</feature>
<feature type="compositionally biased region" description="Polar residues" evidence="1">
    <location>
        <begin position="349"/>
        <end position="383"/>
    </location>
</feature>
<dbReference type="PANTHER" id="PTHR47219:SF9">
    <property type="entry name" value="GTPASE ACTIVATING PROTEIN AND CENTROSOME-ASSOCIATED, ISOFORM B"/>
    <property type="match status" value="1"/>
</dbReference>
<feature type="compositionally biased region" description="Basic and acidic residues" evidence="1">
    <location>
        <begin position="167"/>
        <end position="186"/>
    </location>
</feature>
<dbReference type="GO" id="GO:0005096">
    <property type="term" value="F:GTPase activator activity"/>
    <property type="evidence" value="ECO:0007669"/>
    <property type="project" value="TreeGrafter"/>
</dbReference>
<dbReference type="Pfam" id="PF00566">
    <property type="entry name" value="RabGAP-TBC"/>
    <property type="match status" value="1"/>
</dbReference>
<feature type="compositionally biased region" description="Polar residues" evidence="1">
    <location>
        <begin position="735"/>
        <end position="745"/>
    </location>
</feature>
<dbReference type="GO" id="GO:0031267">
    <property type="term" value="F:small GTPase binding"/>
    <property type="evidence" value="ECO:0007669"/>
    <property type="project" value="TreeGrafter"/>
</dbReference>
<dbReference type="SMART" id="SM00164">
    <property type="entry name" value="TBC"/>
    <property type="match status" value="1"/>
</dbReference>
<dbReference type="SUPFAM" id="SSF47923">
    <property type="entry name" value="Ypt/Rab-GAP domain of gyp1p"/>
    <property type="match status" value="2"/>
</dbReference>
<feature type="compositionally biased region" description="Pro residues" evidence="1">
    <location>
        <begin position="873"/>
        <end position="884"/>
    </location>
</feature>
<feature type="region of interest" description="Disordered" evidence="1">
    <location>
        <begin position="1139"/>
        <end position="1162"/>
    </location>
</feature>
<dbReference type="InParanoid" id="A0A1Z5J7K7"/>
<dbReference type="InterPro" id="IPR035969">
    <property type="entry name" value="Rab-GAP_TBC_sf"/>
</dbReference>
<feature type="compositionally biased region" description="Pro residues" evidence="1">
    <location>
        <begin position="812"/>
        <end position="821"/>
    </location>
</feature>
<feature type="region of interest" description="Disordered" evidence="1">
    <location>
        <begin position="649"/>
        <end position="752"/>
    </location>
</feature>
<gene>
    <name evidence="3" type="ORF">FisN_11Lh022</name>
</gene>
<feature type="compositionally biased region" description="Acidic residues" evidence="1">
    <location>
        <begin position="714"/>
        <end position="728"/>
    </location>
</feature>
<feature type="region of interest" description="Disordered" evidence="1">
    <location>
        <begin position="136"/>
        <end position="223"/>
    </location>
</feature>
<keyword evidence="4" id="KW-1185">Reference proteome</keyword>
<feature type="compositionally biased region" description="Polar residues" evidence="1">
    <location>
        <begin position="150"/>
        <end position="164"/>
    </location>
</feature>
<dbReference type="PANTHER" id="PTHR47219">
    <property type="entry name" value="RAB GTPASE-ACTIVATING PROTEIN 1-LIKE"/>
    <property type="match status" value="1"/>
</dbReference>
<evidence type="ECO:0000313" key="3">
    <source>
        <dbReference type="EMBL" id="GAX09985.1"/>
    </source>
</evidence>
<feature type="region of interest" description="Disordered" evidence="1">
    <location>
        <begin position="807"/>
        <end position="851"/>
    </location>
</feature>